<evidence type="ECO:0000259" key="11">
    <source>
        <dbReference type="Pfam" id="PF13793"/>
    </source>
</evidence>
<keyword evidence="13" id="KW-1185">Reference proteome</keyword>
<feature type="binding site" evidence="10">
    <location>
        <begin position="104"/>
        <end position="105"/>
    </location>
    <ligand>
        <name>ATP</name>
        <dbReference type="ChEBI" id="CHEBI:30616"/>
    </ligand>
</feature>
<feature type="binding site" evidence="10">
    <location>
        <position position="138"/>
    </location>
    <ligand>
        <name>Mg(2+)</name>
        <dbReference type="ChEBI" id="CHEBI:18420"/>
    </ligand>
</feature>
<dbReference type="SUPFAM" id="SSF53271">
    <property type="entry name" value="PRTase-like"/>
    <property type="match status" value="1"/>
</dbReference>
<dbReference type="SMART" id="SM01400">
    <property type="entry name" value="Pribosyltran_N"/>
    <property type="match status" value="1"/>
</dbReference>
<dbReference type="GO" id="GO:0002189">
    <property type="term" value="C:ribose phosphate diphosphokinase complex"/>
    <property type="evidence" value="ECO:0007669"/>
    <property type="project" value="TreeGrafter"/>
</dbReference>
<dbReference type="UniPathway" id="UPA00087">
    <property type="reaction ID" value="UER00172"/>
</dbReference>
<dbReference type="Pfam" id="PF13793">
    <property type="entry name" value="Pribosyltran_N"/>
    <property type="match status" value="1"/>
</dbReference>
<dbReference type="NCBIfam" id="TIGR01251">
    <property type="entry name" value="ribP_PPkin"/>
    <property type="match status" value="1"/>
</dbReference>
<dbReference type="NCBIfam" id="NF002320">
    <property type="entry name" value="PRK01259.1"/>
    <property type="match status" value="1"/>
</dbReference>
<keyword evidence="8 10" id="KW-0460">Magnesium</keyword>
<dbReference type="Pfam" id="PF14572">
    <property type="entry name" value="Pribosyl_synth"/>
    <property type="match status" value="1"/>
</dbReference>
<keyword evidence="1 10" id="KW-0963">Cytoplasm</keyword>
<dbReference type="PANTHER" id="PTHR10210">
    <property type="entry name" value="RIBOSE-PHOSPHATE DIPHOSPHOKINASE FAMILY MEMBER"/>
    <property type="match status" value="1"/>
</dbReference>
<reference evidence="13" key="1">
    <citation type="submission" date="2015-07" db="EMBL/GenBank/DDBJ databases">
        <authorList>
            <person name="Urmite Genomes"/>
        </authorList>
    </citation>
    <scope>NUCLEOTIDE SEQUENCE [LARGE SCALE GENOMIC DNA]</scope>
    <source>
        <strain evidence="13">type strain: ATCC 49404</strain>
    </source>
</reference>
<evidence type="ECO:0000313" key="12">
    <source>
        <dbReference type="EMBL" id="CRZ18463.1"/>
    </source>
</evidence>
<dbReference type="NCBIfam" id="NF002844">
    <property type="entry name" value="PRK03092.1"/>
    <property type="match status" value="1"/>
</dbReference>
<dbReference type="OrthoDB" id="9777067at2"/>
<dbReference type="GO" id="GO:0006015">
    <property type="term" value="P:5-phosphoribose 1-diphosphate biosynthetic process"/>
    <property type="evidence" value="ECO:0007669"/>
    <property type="project" value="UniProtKB-UniRule"/>
</dbReference>
<dbReference type="InterPro" id="IPR005946">
    <property type="entry name" value="Rib-P_diPkinase"/>
</dbReference>
<keyword evidence="6 10" id="KW-0418">Kinase</keyword>
<feature type="domain" description="Ribose-phosphate pyrophosphokinase N-terminal" evidence="11">
    <location>
        <begin position="12"/>
        <end position="128"/>
    </location>
</feature>
<comment type="cofactor">
    <cofactor evidence="10">
        <name>Mg(2+)</name>
        <dbReference type="ChEBI" id="CHEBI:18420"/>
    </cofactor>
    <text evidence="10">Binds 2 Mg(2+) ions per subunit.</text>
</comment>
<comment type="pathway">
    <text evidence="10">Metabolic intermediate biosynthesis; 5-phospho-alpha-D-ribose 1-diphosphate biosynthesis; 5-phospho-alpha-D-ribose 1-diphosphate from D-ribose 5-phosphate (route I): step 1/1.</text>
</comment>
<dbReference type="InterPro" id="IPR029099">
    <property type="entry name" value="Pribosyltran_N"/>
</dbReference>
<comment type="subunit">
    <text evidence="10">Homohexamer.</text>
</comment>
<feature type="binding site" evidence="10">
    <location>
        <position position="230"/>
    </location>
    <ligand>
        <name>D-ribose 5-phosphate</name>
        <dbReference type="ChEBI" id="CHEBI:78346"/>
    </ligand>
</feature>
<keyword evidence="5 10" id="KW-0547">Nucleotide-binding</keyword>
<dbReference type="HAMAP" id="MF_00583_B">
    <property type="entry name" value="RibP_PPkinase_B"/>
    <property type="match status" value="1"/>
</dbReference>
<keyword evidence="4 10" id="KW-0545">Nucleotide biosynthesis</keyword>
<dbReference type="EMBL" id="CWKH01000003">
    <property type="protein sequence ID" value="CRZ18463.1"/>
    <property type="molecule type" value="Genomic_DNA"/>
</dbReference>
<dbReference type="AlphaFoldDB" id="A0A0H5RX12"/>
<evidence type="ECO:0000256" key="4">
    <source>
        <dbReference type="ARBA" id="ARBA00022727"/>
    </source>
</evidence>
<evidence type="ECO:0000256" key="7">
    <source>
        <dbReference type="ARBA" id="ARBA00022840"/>
    </source>
</evidence>
<feature type="binding site" evidence="10">
    <location>
        <position position="178"/>
    </location>
    <ligand>
        <name>Mg(2+)</name>
        <dbReference type="ChEBI" id="CHEBI:18420"/>
    </ligand>
</feature>
<dbReference type="GO" id="GO:0006164">
    <property type="term" value="P:purine nucleotide biosynthetic process"/>
    <property type="evidence" value="ECO:0007669"/>
    <property type="project" value="TreeGrafter"/>
</dbReference>
<dbReference type="GO" id="GO:0000287">
    <property type="term" value="F:magnesium ion binding"/>
    <property type="evidence" value="ECO:0007669"/>
    <property type="project" value="UniProtKB-UniRule"/>
</dbReference>
<keyword evidence="7 10" id="KW-0067">ATP-binding</keyword>
<dbReference type="InterPro" id="IPR037515">
    <property type="entry name" value="Rib-P_diPkinase_bac"/>
</dbReference>
<comment type="similarity">
    <text evidence="10">Belongs to the ribose-phosphate pyrophosphokinase family. Class I subfamily.</text>
</comment>
<feature type="binding site" evidence="10">
    <location>
        <position position="204"/>
    </location>
    <ligand>
        <name>D-ribose 5-phosphate</name>
        <dbReference type="ChEBI" id="CHEBI:78346"/>
    </ligand>
</feature>
<feature type="binding site" evidence="10">
    <location>
        <begin position="45"/>
        <end position="47"/>
    </location>
    <ligand>
        <name>ATP</name>
        <dbReference type="ChEBI" id="CHEBI:30616"/>
    </ligand>
</feature>
<comment type="catalytic activity">
    <reaction evidence="9 10">
        <text>D-ribose 5-phosphate + ATP = 5-phospho-alpha-D-ribose 1-diphosphate + AMP + H(+)</text>
        <dbReference type="Rhea" id="RHEA:15609"/>
        <dbReference type="ChEBI" id="CHEBI:15378"/>
        <dbReference type="ChEBI" id="CHEBI:30616"/>
        <dbReference type="ChEBI" id="CHEBI:58017"/>
        <dbReference type="ChEBI" id="CHEBI:78346"/>
        <dbReference type="ChEBI" id="CHEBI:456215"/>
        <dbReference type="EC" id="2.7.6.1"/>
    </reaction>
</comment>
<protein>
    <recommendedName>
        <fullName evidence="10">Ribose-phosphate pyrophosphokinase</fullName>
        <shortName evidence="10">RPPK</shortName>
        <ecNumber evidence="10">2.7.6.1</ecNumber>
    </recommendedName>
    <alternativeName>
        <fullName evidence="10">5-phospho-D-ribosyl alpha-1-diphosphate synthase</fullName>
    </alternativeName>
    <alternativeName>
        <fullName evidence="10">Phosphoribosyl diphosphate synthase</fullName>
    </alternativeName>
    <alternativeName>
        <fullName evidence="10">Phosphoribosyl pyrophosphate synthase</fullName>
        <shortName evidence="10">P-Rib-PP synthase</shortName>
        <shortName evidence="10">PRPP synthase</shortName>
        <shortName evidence="10">PRPPase</shortName>
    </alternativeName>
</protein>
<proteinExistence type="inferred from homology"/>
<dbReference type="GO" id="GO:0009156">
    <property type="term" value="P:ribonucleoside monophosphate biosynthetic process"/>
    <property type="evidence" value="ECO:0007669"/>
    <property type="project" value="InterPro"/>
</dbReference>
<dbReference type="InterPro" id="IPR029057">
    <property type="entry name" value="PRTase-like"/>
</dbReference>
<dbReference type="Proteomes" id="UP000199147">
    <property type="component" value="Unassembled WGS sequence"/>
</dbReference>
<dbReference type="EC" id="2.7.6.1" evidence="10"/>
<dbReference type="GO" id="GO:0004749">
    <property type="term" value="F:ribose phosphate diphosphokinase activity"/>
    <property type="evidence" value="ECO:0007669"/>
    <property type="project" value="UniProtKB-UniRule"/>
</dbReference>
<evidence type="ECO:0000256" key="8">
    <source>
        <dbReference type="ARBA" id="ARBA00022842"/>
    </source>
</evidence>
<dbReference type="GO" id="GO:0016301">
    <property type="term" value="F:kinase activity"/>
    <property type="evidence" value="ECO:0007669"/>
    <property type="project" value="UniProtKB-KW"/>
</dbReference>
<evidence type="ECO:0000256" key="3">
    <source>
        <dbReference type="ARBA" id="ARBA00022723"/>
    </source>
</evidence>
<dbReference type="PROSITE" id="PS00114">
    <property type="entry name" value="PRPP_SYNTHASE"/>
    <property type="match status" value="1"/>
</dbReference>
<feature type="binding site" evidence="10">
    <location>
        <begin position="234"/>
        <end position="238"/>
    </location>
    <ligand>
        <name>D-ribose 5-phosphate</name>
        <dbReference type="ChEBI" id="CHEBI:78346"/>
    </ligand>
</feature>
<evidence type="ECO:0000256" key="1">
    <source>
        <dbReference type="ARBA" id="ARBA00022490"/>
    </source>
</evidence>
<dbReference type="GO" id="GO:0005524">
    <property type="term" value="F:ATP binding"/>
    <property type="evidence" value="ECO:0007669"/>
    <property type="project" value="UniProtKB-KW"/>
</dbReference>
<comment type="function">
    <text evidence="10">Involved in the biosynthesis of the central metabolite phospho-alpha-D-ribosyl-1-pyrophosphate (PRPP) via the transfer of pyrophosphoryl group from ATP to 1-hydroxyl of ribose-5-phosphate (Rib-5-P).</text>
</comment>
<organism evidence="12 13">
    <name type="scientific">Mycolicibacterium neworleansense</name>
    <dbReference type="NCBI Taxonomy" id="146018"/>
    <lineage>
        <taxon>Bacteria</taxon>
        <taxon>Bacillati</taxon>
        <taxon>Actinomycetota</taxon>
        <taxon>Actinomycetes</taxon>
        <taxon>Mycobacteriales</taxon>
        <taxon>Mycobacteriaceae</taxon>
        <taxon>Mycolicibacterium</taxon>
    </lineage>
</organism>
<keyword evidence="3 10" id="KW-0479">Metal-binding</keyword>
<dbReference type="GO" id="GO:0005737">
    <property type="term" value="C:cytoplasm"/>
    <property type="evidence" value="ECO:0007669"/>
    <property type="project" value="UniProtKB-SubCell"/>
</dbReference>
<evidence type="ECO:0000256" key="10">
    <source>
        <dbReference type="HAMAP-Rule" id="MF_00583"/>
    </source>
</evidence>
<keyword evidence="2 10" id="KW-0808">Transferase</keyword>
<dbReference type="RefSeq" id="WP_090517982.1">
    <property type="nucleotide sequence ID" value="NZ_CWKH01000003.1"/>
</dbReference>
<evidence type="ECO:0000256" key="6">
    <source>
        <dbReference type="ARBA" id="ARBA00022777"/>
    </source>
</evidence>
<evidence type="ECO:0000256" key="2">
    <source>
        <dbReference type="ARBA" id="ARBA00022679"/>
    </source>
</evidence>
<evidence type="ECO:0000256" key="9">
    <source>
        <dbReference type="ARBA" id="ARBA00049535"/>
    </source>
</evidence>
<evidence type="ECO:0000256" key="5">
    <source>
        <dbReference type="ARBA" id="ARBA00022741"/>
    </source>
</evidence>
<name>A0A0H5RX12_9MYCO</name>
<dbReference type="CDD" id="cd06223">
    <property type="entry name" value="PRTases_typeI"/>
    <property type="match status" value="1"/>
</dbReference>
<evidence type="ECO:0000313" key="13">
    <source>
        <dbReference type="Proteomes" id="UP000199147"/>
    </source>
</evidence>
<feature type="active site" evidence="10">
    <location>
        <position position="202"/>
    </location>
</feature>
<gene>
    <name evidence="10" type="primary">prs</name>
    <name evidence="12" type="ORF">BN2156_05366</name>
</gene>
<dbReference type="Gene3D" id="3.40.50.2020">
    <property type="match status" value="2"/>
</dbReference>
<dbReference type="PANTHER" id="PTHR10210:SF41">
    <property type="entry name" value="RIBOSE-PHOSPHATE PYROPHOSPHOKINASE 1, CHLOROPLASTIC"/>
    <property type="match status" value="1"/>
</dbReference>
<accession>A0A0H5RX12</accession>
<dbReference type="InterPro" id="IPR000836">
    <property type="entry name" value="PRTase_dom"/>
</dbReference>
<sequence length="326" mass="35463">MATDWTDNRKNLMLFSGRAHPELAEQVAKELGIEVTAQTARDFANGEIFVRFDESVRGCDAFVLQSHPAPLNQWLMEQLIMIDALKRGSAKRITAILPFYPYARQDKKHRGREPISARLVADLLKTAGADRIVSVDLHTDQIQGFFDGPVDHMRAQSLLCGYIGDKYSDTDMVVVSPDSGRVRVAEKWADALGGVPLAFIHKTRDPLVPNQVKANRVVGEVEGKTCILTDDMIDTGGTIAGAVKLLREDGAKDVVIAATHGVLSEPAAQRLAECGAREVIVTNTLPITEDKQFDQLTVLSIAPLLASTIRAVFENGSVTGLFDGSA</sequence>
<dbReference type="InterPro" id="IPR000842">
    <property type="entry name" value="PRib_PP_synth_CS"/>
</dbReference>
<dbReference type="STRING" id="146018.BN2156_05366"/>
<comment type="subcellular location">
    <subcellularLocation>
        <location evidence="10">Cytoplasm</location>
    </subcellularLocation>
</comment>
<dbReference type="FunFam" id="3.40.50.2020:FF:000002">
    <property type="entry name" value="Ribose-phosphate pyrophosphokinase"/>
    <property type="match status" value="1"/>
</dbReference>
<dbReference type="FunFam" id="3.40.50.2020:FF:000007">
    <property type="entry name" value="Ribose-phosphate pyrophosphokinase"/>
    <property type="match status" value="1"/>
</dbReference>